<dbReference type="EMBL" id="JASWHZ010000001">
    <property type="protein sequence ID" value="MDL2419020.1"/>
    <property type="molecule type" value="Genomic_DNA"/>
</dbReference>
<dbReference type="Proteomes" id="UP001229716">
    <property type="component" value="Unassembled WGS sequence"/>
</dbReference>
<evidence type="ECO:0000313" key="2">
    <source>
        <dbReference type="Proteomes" id="UP001229716"/>
    </source>
</evidence>
<gene>
    <name evidence="1" type="ORF">P6F46_23780</name>
</gene>
<accession>A0ABT7KXZ8</accession>
<organism evidence="1 2">
    <name type="scientific">Bacillus shihchuchen</name>
    <dbReference type="NCBI Taxonomy" id="3036942"/>
    <lineage>
        <taxon>Bacteria</taxon>
        <taxon>Bacillati</taxon>
        <taxon>Bacillota</taxon>
        <taxon>Bacilli</taxon>
        <taxon>Bacillales</taxon>
        <taxon>Bacillaceae</taxon>
        <taxon>Bacillus</taxon>
        <taxon>Bacillus cereus group</taxon>
    </lineage>
</organism>
<keyword evidence="2" id="KW-1185">Reference proteome</keyword>
<dbReference type="PROSITE" id="PS51257">
    <property type="entry name" value="PROKAR_LIPOPROTEIN"/>
    <property type="match status" value="1"/>
</dbReference>
<dbReference type="PANTHER" id="PTHR35789">
    <property type="entry name" value="SPORE GERMINATION PROTEIN B3"/>
    <property type="match status" value="1"/>
</dbReference>
<name>A0ABT7KXZ8_9BACI</name>
<protein>
    <submittedName>
        <fullName evidence="1">Spore germination protein KC</fullName>
    </submittedName>
</protein>
<sequence length="74" mass="8496">MFKRKAKLLSILCASSVLSGCWDQEPLREARLAYSIGSDITEENQLQQTIELVKVQAESNLHSRMKYIQQRVIT</sequence>
<reference evidence="1 2" key="1">
    <citation type="journal article" date="2023" name="Int. J. Mol. Sci.">
        <title>Pathogenicity and Genomic Characterization of a Novel Genospecies, Bacillus shihchuchen, of the Bacillus cereus Group Isolated from Chinese Softshell Turtle (Pelodiscus sinensis).</title>
        <authorList>
            <person name="Cheng L.W."/>
            <person name="Byadgi O.V."/>
            <person name="Tsai C.E."/>
            <person name="Wang P.C."/>
            <person name="Chen S.C."/>
        </authorList>
    </citation>
    <scope>NUCLEOTIDE SEQUENCE [LARGE SCALE GENOMIC DNA]</scope>
    <source>
        <strain evidence="1 2">QF108-045</strain>
    </source>
</reference>
<proteinExistence type="predicted"/>
<dbReference type="PANTHER" id="PTHR35789:SF1">
    <property type="entry name" value="SPORE GERMINATION PROTEIN B3"/>
    <property type="match status" value="1"/>
</dbReference>
<comment type="caution">
    <text evidence="1">The sequence shown here is derived from an EMBL/GenBank/DDBJ whole genome shotgun (WGS) entry which is preliminary data.</text>
</comment>
<evidence type="ECO:0000313" key="1">
    <source>
        <dbReference type="EMBL" id="MDL2419020.1"/>
    </source>
</evidence>
<dbReference type="InterPro" id="IPR008844">
    <property type="entry name" value="Spore_GerAC-like"/>
</dbReference>